<name>A0A382AJA1_9ZZZZ</name>
<organism evidence="3">
    <name type="scientific">marine metagenome</name>
    <dbReference type="NCBI Taxonomy" id="408172"/>
    <lineage>
        <taxon>unclassified sequences</taxon>
        <taxon>metagenomes</taxon>
        <taxon>ecological metagenomes</taxon>
    </lineage>
</organism>
<dbReference type="PANTHER" id="PTHR34404:SF2">
    <property type="entry name" value="CONSERVED SERINE RICH PROTEIN"/>
    <property type="match status" value="1"/>
</dbReference>
<feature type="region of interest" description="Disordered" evidence="1">
    <location>
        <begin position="70"/>
        <end position="109"/>
    </location>
</feature>
<dbReference type="SMART" id="SM00834">
    <property type="entry name" value="CxxC_CXXC_SSSS"/>
    <property type="match status" value="1"/>
</dbReference>
<dbReference type="PANTHER" id="PTHR34404">
    <property type="entry name" value="REGULATORY PROTEIN, FMDB FAMILY"/>
    <property type="match status" value="1"/>
</dbReference>
<evidence type="ECO:0000256" key="1">
    <source>
        <dbReference type="SAM" id="MobiDB-lite"/>
    </source>
</evidence>
<dbReference type="NCBIfam" id="TIGR02605">
    <property type="entry name" value="CxxC_CxxC_SSSS"/>
    <property type="match status" value="1"/>
</dbReference>
<accession>A0A382AJA1</accession>
<dbReference type="EMBL" id="UINC01025664">
    <property type="protein sequence ID" value="SVB01655.1"/>
    <property type="molecule type" value="Genomic_DNA"/>
</dbReference>
<dbReference type="Pfam" id="PF09723">
    <property type="entry name" value="Zn_ribbon_8"/>
    <property type="match status" value="1"/>
</dbReference>
<protein>
    <recommendedName>
        <fullName evidence="2">Putative regulatory protein FmdB zinc ribbon domain-containing protein</fullName>
    </recommendedName>
</protein>
<feature type="domain" description="Putative regulatory protein FmdB zinc ribbon" evidence="2">
    <location>
        <begin position="1"/>
        <end position="49"/>
    </location>
</feature>
<sequence>MPTYDYSCAKCGKTFELFQSIKAPHLKTCPKDACRQKKWGKGKVKRLLGTGAGIIFKGGGFYETDYRSDSYKAGEKKAKDAAKKAKEKKSDSKKTEPKKKSDSKPKKKT</sequence>
<dbReference type="AlphaFoldDB" id="A0A382AJA1"/>
<evidence type="ECO:0000313" key="3">
    <source>
        <dbReference type="EMBL" id="SVB01655.1"/>
    </source>
</evidence>
<proteinExistence type="predicted"/>
<evidence type="ECO:0000259" key="2">
    <source>
        <dbReference type="SMART" id="SM00834"/>
    </source>
</evidence>
<gene>
    <name evidence="3" type="ORF">METZ01_LOCUS154509</name>
</gene>
<reference evidence="3" key="1">
    <citation type="submission" date="2018-05" db="EMBL/GenBank/DDBJ databases">
        <authorList>
            <person name="Lanie J.A."/>
            <person name="Ng W.-L."/>
            <person name="Kazmierczak K.M."/>
            <person name="Andrzejewski T.M."/>
            <person name="Davidsen T.M."/>
            <person name="Wayne K.J."/>
            <person name="Tettelin H."/>
            <person name="Glass J.I."/>
            <person name="Rusch D."/>
            <person name="Podicherti R."/>
            <person name="Tsui H.-C.T."/>
            <person name="Winkler M.E."/>
        </authorList>
    </citation>
    <scope>NUCLEOTIDE SEQUENCE</scope>
</reference>
<dbReference type="InterPro" id="IPR013429">
    <property type="entry name" value="Regulatory_FmdB_Zinc_ribbon"/>
</dbReference>